<evidence type="ECO:0000313" key="3">
    <source>
        <dbReference type="Proteomes" id="UP000008631"/>
    </source>
</evidence>
<reference key="1">
    <citation type="submission" date="2010-11" db="EMBL/GenBank/DDBJ databases">
        <title>The complete sequence of chromosome of Isophaera pallida ATCC 43644.</title>
        <authorList>
            <consortium name="US DOE Joint Genome Institute (JGI-PGF)"/>
            <person name="Lucas S."/>
            <person name="Copeland A."/>
            <person name="Lapidus A."/>
            <person name="Bruce D."/>
            <person name="Goodwin L."/>
            <person name="Pitluck S."/>
            <person name="Kyrpides N."/>
            <person name="Mavromatis K."/>
            <person name="Pagani I."/>
            <person name="Ivanova N."/>
            <person name="Saunders E."/>
            <person name="Brettin T."/>
            <person name="Detter J.C."/>
            <person name="Han C."/>
            <person name="Tapia R."/>
            <person name="Land M."/>
            <person name="Hauser L."/>
            <person name="Markowitz V."/>
            <person name="Cheng J.-F."/>
            <person name="Hugenholtz P."/>
            <person name="Woyke T."/>
            <person name="Wu D."/>
            <person name="Eisen J.A."/>
        </authorList>
    </citation>
    <scope>NUCLEOTIDE SEQUENCE</scope>
    <source>
        <strain>ATCC 43644</strain>
    </source>
</reference>
<evidence type="ECO:0000313" key="2">
    <source>
        <dbReference type="EMBL" id="ADV62284.1"/>
    </source>
</evidence>
<reference evidence="2 3" key="2">
    <citation type="journal article" date="2011" name="Stand. Genomic Sci.">
        <title>Complete genome sequence of Isosphaera pallida type strain (IS1B).</title>
        <authorList>
            <consortium name="US DOE Joint Genome Institute (JGI-PGF)"/>
            <person name="Goker M."/>
            <person name="Cleland D."/>
            <person name="Saunders E."/>
            <person name="Lapidus A."/>
            <person name="Nolan M."/>
            <person name="Lucas S."/>
            <person name="Hammon N."/>
            <person name="Deshpande S."/>
            <person name="Cheng J.F."/>
            <person name="Tapia R."/>
            <person name="Han C."/>
            <person name="Goodwin L."/>
            <person name="Pitluck S."/>
            <person name="Liolios K."/>
            <person name="Pagani I."/>
            <person name="Ivanova N."/>
            <person name="Mavromatis K."/>
            <person name="Pati A."/>
            <person name="Chen A."/>
            <person name="Palaniappan K."/>
            <person name="Land M."/>
            <person name="Hauser L."/>
            <person name="Chang Y.J."/>
            <person name="Jeffries C.D."/>
            <person name="Detter J.C."/>
            <person name="Beck B."/>
            <person name="Woyke T."/>
            <person name="Bristow J."/>
            <person name="Eisen J.A."/>
            <person name="Markowitz V."/>
            <person name="Hugenholtz P."/>
            <person name="Kyrpides N.C."/>
            <person name="Klenk H.P."/>
        </authorList>
    </citation>
    <scope>NUCLEOTIDE SEQUENCE [LARGE SCALE GENOMIC DNA]</scope>
    <source>
        <strain evidence="3">ATCC 43644 / DSM 9630 / IS1B</strain>
    </source>
</reference>
<dbReference type="RefSeq" id="WP_013564572.1">
    <property type="nucleotide sequence ID" value="NC_014962.1"/>
</dbReference>
<sequence>MTTTPRWAFGRWAAVATGWTLALGSLGPAWPISARGDEITTNLDNQTVAETLASDTGFTYETFGEFGFHGIVGPNLVNFNNTAATTLTPPSGMLNLGEFRIGTARLGGEATYMDAPFNVTITGDDPNQIPVRVSGVLNGRITRTGTNLVATFRSIDPTEMRVGDLTVPLSLERTSVPLEIGSNPLKDVVRLGLPQEIAPVPEPTTLAILMAAVVGYGLRRRLVLRRS</sequence>
<name>E8R0T8_ISOPI</name>
<dbReference type="AlphaFoldDB" id="E8R0T8"/>
<organism evidence="2 3">
    <name type="scientific">Isosphaera pallida (strain ATCC 43644 / DSM 9630 / IS1B)</name>
    <dbReference type="NCBI Taxonomy" id="575540"/>
    <lineage>
        <taxon>Bacteria</taxon>
        <taxon>Pseudomonadati</taxon>
        <taxon>Planctomycetota</taxon>
        <taxon>Planctomycetia</taxon>
        <taxon>Isosphaerales</taxon>
        <taxon>Isosphaeraceae</taxon>
        <taxon>Isosphaera</taxon>
    </lineage>
</organism>
<dbReference type="InterPro" id="IPR013424">
    <property type="entry name" value="Ice-binding_C"/>
</dbReference>
<dbReference type="HOGENOM" id="CLU_1218439_0_0_0"/>
<dbReference type="eggNOG" id="ENOG502ZS8Y">
    <property type="taxonomic scope" value="Bacteria"/>
</dbReference>
<feature type="domain" description="Ice-binding protein C-terminal" evidence="1">
    <location>
        <begin position="199"/>
        <end position="221"/>
    </location>
</feature>
<accession>E8R0T8</accession>
<gene>
    <name evidence="2" type="ordered locus">Isop_1700</name>
</gene>
<keyword evidence="3" id="KW-1185">Reference proteome</keyword>
<evidence type="ECO:0000259" key="1">
    <source>
        <dbReference type="Pfam" id="PF07589"/>
    </source>
</evidence>
<proteinExistence type="predicted"/>
<dbReference type="Proteomes" id="UP000008631">
    <property type="component" value="Chromosome"/>
</dbReference>
<dbReference type="EMBL" id="CP002353">
    <property type="protein sequence ID" value="ADV62284.1"/>
    <property type="molecule type" value="Genomic_DNA"/>
</dbReference>
<dbReference type="NCBIfam" id="TIGR02595">
    <property type="entry name" value="PEP_CTERM"/>
    <property type="match status" value="1"/>
</dbReference>
<protein>
    <recommendedName>
        <fullName evidence="1">Ice-binding protein C-terminal domain-containing protein</fullName>
    </recommendedName>
</protein>
<dbReference type="KEGG" id="ipa:Isop_1700"/>
<dbReference type="Pfam" id="PF07589">
    <property type="entry name" value="PEP-CTERM"/>
    <property type="match status" value="1"/>
</dbReference>
<dbReference type="InParanoid" id="E8R0T8"/>